<dbReference type="RefSeq" id="WP_008059827.1">
    <property type="nucleotide sequence ID" value="NZ_AFHG01000036.1"/>
</dbReference>
<protein>
    <submittedName>
        <fullName evidence="1">Uncharacterized protein</fullName>
    </submittedName>
</protein>
<sequence length="236" mass="24816">MKRYSLQMQAGVPVELDHPGRFFTLLESVAPVTVSLQRAGKQAELLESITAGFWADFEDDPFTRVRIISPGPQTVSFLVSMVRTGVADMESGLPTITAASGTNPVVAGDAMPGWVSGDIANLAPSAGVTVIFDLGPHWDRYGVVSVSVFPQAPSSGLNAVQIYSGPNASTSSIRRLQHAFGSNWGSTFSNMASANGTNQTHVRPTGRYVMVYAVNADAANALGASSSVIIAAYPHS</sequence>
<gene>
    <name evidence="1" type="ORF">METUNv1_01226</name>
</gene>
<proteinExistence type="predicted"/>
<dbReference type="AlphaFoldDB" id="F5RAL2"/>
<dbReference type="STRING" id="1000565.METUNv1_01226"/>
<organism evidence="1 2">
    <name type="scientific">Methyloversatilis universalis (strain ATCC BAA-1314 / DSM 25237 / JCM 13912 / CCUG 52030 / FAM5)</name>
    <dbReference type="NCBI Taxonomy" id="1000565"/>
    <lineage>
        <taxon>Bacteria</taxon>
        <taxon>Pseudomonadati</taxon>
        <taxon>Pseudomonadota</taxon>
        <taxon>Betaproteobacteria</taxon>
        <taxon>Nitrosomonadales</taxon>
        <taxon>Sterolibacteriaceae</taxon>
        <taxon>Methyloversatilis</taxon>
    </lineage>
</organism>
<dbReference type="Proteomes" id="UP000005019">
    <property type="component" value="Unassembled WGS sequence"/>
</dbReference>
<keyword evidence="2" id="KW-1185">Reference proteome</keyword>
<evidence type="ECO:0000313" key="2">
    <source>
        <dbReference type="Proteomes" id="UP000005019"/>
    </source>
</evidence>
<dbReference type="EMBL" id="AFHG01000036">
    <property type="protein sequence ID" value="EGK72461.1"/>
    <property type="molecule type" value="Genomic_DNA"/>
</dbReference>
<reference evidence="1 2" key="1">
    <citation type="journal article" date="2011" name="J. Bacteriol.">
        <title>Genome sequence of Methyloversatilis universalis FAM5T, a methylotrophic representative of the order Rhodocyclales.</title>
        <authorList>
            <person name="Kittichotirat W."/>
            <person name="Good N.M."/>
            <person name="Hall R."/>
            <person name="Bringel F."/>
            <person name="Lajus A."/>
            <person name="Medigue C."/>
            <person name="Smalley N.E."/>
            <person name="Beck D."/>
            <person name="Bumgarner R."/>
            <person name="Vuilleumier S."/>
            <person name="Kalyuzhnaya M.G."/>
        </authorList>
    </citation>
    <scope>NUCLEOTIDE SEQUENCE [LARGE SCALE GENOMIC DNA]</scope>
    <source>
        <strain evidence="2">ATCC BAA-1314 / JCM 13912 / FAM5</strain>
    </source>
</reference>
<accession>F5RAL2</accession>
<name>F5RAL2_METUF</name>
<comment type="caution">
    <text evidence="1">The sequence shown here is derived from an EMBL/GenBank/DDBJ whole genome shotgun (WGS) entry which is preliminary data.</text>
</comment>
<evidence type="ECO:0000313" key="1">
    <source>
        <dbReference type="EMBL" id="EGK72461.1"/>
    </source>
</evidence>